<name>A0A9N9HHN2_9GLOM</name>
<dbReference type="AlphaFoldDB" id="A0A9N9HHN2"/>
<dbReference type="Proteomes" id="UP000789759">
    <property type="component" value="Unassembled WGS sequence"/>
</dbReference>
<proteinExistence type="predicted"/>
<protein>
    <submittedName>
        <fullName evidence="1">19181_t:CDS:1</fullName>
    </submittedName>
</protein>
<organism evidence="1 2">
    <name type="scientific">Cetraspora pellucida</name>
    <dbReference type="NCBI Taxonomy" id="1433469"/>
    <lineage>
        <taxon>Eukaryota</taxon>
        <taxon>Fungi</taxon>
        <taxon>Fungi incertae sedis</taxon>
        <taxon>Mucoromycota</taxon>
        <taxon>Glomeromycotina</taxon>
        <taxon>Glomeromycetes</taxon>
        <taxon>Diversisporales</taxon>
        <taxon>Gigasporaceae</taxon>
        <taxon>Cetraspora</taxon>
    </lineage>
</organism>
<dbReference type="OrthoDB" id="2368279at2759"/>
<evidence type="ECO:0000313" key="1">
    <source>
        <dbReference type="EMBL" id="CAG8692148.1"/>
    </source>
</evidence>
<gene>
    <name evidence="1" type="ORF">CPELLU_LOCUS11358</name>
</gene>
<evidence type="ECO:0000313" key="2">
    <source>
        <dbReference type="Proteomes" id="UP000789759"/>
    </source>
</evidence>
<sequence>MLNKTELCPIKDKNYDFTTDTSIKVREALRIAVLRSCHKVQENKKKLEEPDSIKDYQNGFSSCLSRFFKELITVLVKKKFAAAIQKRKERDLAKKKYEQQLEKNRIKEVHPENKLWKDKNIQIL</sequence>
<keyword evidence="2" id="KW-1185">Reference proteome</keyword>
<accession>A0A9N9HHN2</accession>
<reference evidence="1" key="1">
    <citation type="submission" date="2021-06" db="EMBL/GenBank/DDBJ databases">
        <authorList>
            <person name="Kallberg Y."/>
            <person name="Tangrot J."/>
            <person name="Rosling A."/>
        </authorList>
    </citation>
    <scope>NUCLEOTIDE SEQUENCE</scope>
    <source>
        <strain evidence="1">FL966</strain>
    </source>
</reference>
<comment type="caution">
    <text evidence="1">The sequence shown here is derived from an EMBL/GenBank/DDBJ whole genome shotgun (WGS) entry which is preliminary data.</text>
</comment>
<dbReference type="EMBL" id="CAJVQA010010012">
    <property type="protein sequence ID" value="CAG8692148.1"/>
    <property type="molecule type" value="Genomic_DNA"/>
</dbReference>